<accession>A0A8H5JY19</accession>
<dbReference type="AlphaFoldDB" id="A0A8H5JY19"/>
<feature type="region of interest" description="Disordered" evidence="1">
    <location>
        <begin position="499"/>
        <end position="542"/>
    </location>
</feature>
<evidence type="ECO:0000256" key="1">
    <source>
        <dbReference type="SAM" id="MobiDB-lite"/>
    </source>
</evidence>
<feature type="region of interest" description="Disordered" evidence="1">
    <location>
        <begin position="257"/>
        <end position="296"/>
    </location>
</feature>
<feature type="compositionally biased region" description="Low complexity" evidence="1">
    <location>
        <begin position="514"/>
        <end position="529"/>
    </location>
</feature>
<feature type="compositionally biased region" description="Pro residues" evidence="1">
    <location>
        <begin position="262"/>
        <end position="277"/>
    </location>
</feature>
<evidence type="ECO:0000313" key="2">
    <source>
        <dbReference type="EMBL" id="KAF5564015.1"/>
    </source>
</evidence>
<organism evidence="2 3">
    <name type="scientific">Fusarium pseudoanthophilum</name>
    <dbReference type="NCBI Taxonomy" id="48495"/>
    <lineage>
        <taxon>Eukaryota</taxon>
        <taxon>Fungi</taxon>
        <taxon>Dikarya</taxon>
        <taxon>Ascomycota</taxon>
        <taxon>Pezizomycotina</taxon>
        <taxon>Sordariomycetes</taxon>
        <taxon>Hypocreomycetidae</taxon>
        <taxon>Hypocreales</taxon>
        <taxon>Nectriaceae</taxon>
        <taxon>Fusarium</taxon>
        <taxon>Fusarium fujikuroi species complex</taxon>
    </lineage>
</organism>
<dbReference type="Proteomes" id="UP000544095">
    <property type="component" value="Unassembled WGS sequence"/>
</dbReference>
<protein>
    <submittedName>
        <fullName evidence="2">Uncharacterized protein</fullName>
    </submittedName>
</protein>
<proteinExistence type="predicted"/>
<evidence type="ECO:0000313" key="3">
    <source>
        <dbReference type="Proteomes" id="UP000544095"/>
    </source>
</evidence>
<feature type="compositionally biased region" description="Low complexity" evidence="1">
    <location>
        <begin position="278"/>
        <end position="296"/>
    </location>
</feature>
<dbReference type="EMBL" id="JAAOAR010001559">
    <property type="protein sequence ID" value="KAF5564015.1"/>
    <property type="molecule type" value="Genomic_DNA"/>
</dbReference>
<name>A0A8H5JY19_9HYPO</name>
<reference evidence="2 3" key="1">
    <citation type="submission" date="2020-05" db="EMBL/GenBank/DDBJ databases">
        <title>Identification and distribution of gene clusters putatively required for synthesis of sphingolipid metabolism inhibitors in phylogenetically diverse species of the filamentous fungus Fusarium.</title>
        <authorList>
            <person name="Kim H.-S."/>
            <person name="Busman M."/>
            <person name="Brown D.W."/>
            <person name="Divon H."/>
            <person name="Uhlig S."/>
            <person name="Proctor R.H."/>
        </authorList>
    </citation>
    <scope>NUCLEOTIDE SEQUENCE [LARGE SCALE GENOMIC DNA]</scope>
    <source>
        <strain evidence="2 3">NRRL 25211</strain>
    </source>
</reference>
<gene>
    <name evidence="2" type="ORF">FPANT_14200</name>
</gene>
<sequence length="637" mass="68910">MQDCVGAQDFSVITLGLAVNATGGTKADAVLGGLQFFTQLPPLELTQATPRTTIPKLYFTTDPLVLSANFSPAILIEFGIRPGSTAIMFGLDTSPIQVGSTIKVSDVIAWTGLDDLTQGGFVSNTIALLSLDLPTADMTKGTTTDSSPGNRNAIWFQPQAAYKTIARLDFDVTQSEYTAIKGAFSLIGDFDVTGASLIARRSSIWNSNETGIQIHSKDLLVLTMQFNFSTYGFEVDVNLELNQNTVVLKLIIRPERKTSPASTPPAPSSAPSQPAPQPSSSSSSSKPSPDSSSEPSFTRILNWLTSELPITADELEFNQWLTNKSSEIDLGDWDVRRVVIEFNQSTGGALSFASLLLDIKLQVKCGKDMLLFRLAFKYGNGLGPSLEADLWTPPLFDVHQNDFRLLPDFEDYAYFKPFNVPNWERYPQRLDLTQLRGFESLPRQVPTLVTQAKLLITQDLIGITASIVADPAVEPSVPVVSLEEVDLAMSYQWDTKPALTKAAGGTRPPSSPKASGNTTSGDATSGGATPEPVASQSPTPKALAFTDNEDIRAICLTHAVRIYLRANPTANPEYSGAAQILGSIDYEGETGLWTMAGSVTNLWVSTLYQFFDANIQDAVAPIIQSITIDSAEVTYNY</sequence>
<comment type="caution">
    <text evidence="2">The sequence shown here is derived from an EMBL/GenBank/DDBJ whole genome shotgun (WGS) entry which is preliminary data.</text>
</comment>
<keyword evidence="3" id="KW-1185">Reference proteome</keyword>